<proteinExistence type="predicted"/>
<accession>E7N4T8</accession>
<name>E7N4T8_9FIRM</name>
<comment type="caution">
    <text evidence="1">The sequence shown here is derived from an EMBL/GenBank/DDBJ whole genome shotgun (WGS) entry which is preliminary data.</text>
</comment>
<reference evidence="1 2" key="1">
    <citation type="submission" date="2010-08" db="EMBL/GenBank/DDBJ databases">
        <authorList>
            <person name="Weinstock G."/>
            <person name="Sodergren E."/>
            <person name="Clifton S."/>
            <person name="Fulton L."/>
            <person name="Fulton B."/>
            <person name="Courtney L."/>
            <person name="Fronick C."/>
            <person name="Harrison M."/>
            <person name="Strong C."/>
            <person name="Farmer C."/>
            <person name="Delahaunty K."/>
            <person name="Markovic C."/>
            <person name="Hall O."/>
            <person name="Minx P."/>
            <person name="Tomlinson C."/>
            <person name="Mitreva M."/>
            <person name="Hou S."/>
            <person name="Chen J."/>
            <person name="Wollam A."/>
            <person name="Pepin K.H."/>
            <person name="Johnson M."/>
            <person name="Bhonagiri V."/>
            <person name="Zhang X."/>
            <person name="Suruliraj S."/>
            <person name="Warren W."/>
            <person name="Chinwalla A."/>
            <person name="Mardis E.R."/>
            <person name="Wilson R.K."/>
        </authorList>
    </citation>
    <scope>NUCLEOTIDE SEQUENCE [LARGE SCALE GENOMIC DNA]</scope>
    <source>
        <strain evidence="1 2">F0399</strain>
    </source>
</reference>
<dbReference type="RefSeq" id="WP_009350680.1">
    <property type="nucleotide sequence ID" value="NZ_GL638156.1"/>
</dbReference>
<organism evidence="1 2">
    <name type="scientific">Selenomonas artemidis F0399</name>
    <dbReference type="NCBI Taxonomy" id="749551"/>
    <lineage>
        <taxon>Bacteria</taxon>
        <taxon>Bacillati</taxon>
        <taxon>Bacillota</taxon>
        <taxon>Negativicutes</taxon>
        <taxon>Selenomonadales</taxon>
        <taxon>Selenomonadaceae</taxon>
        <taxon>Selenomonas</taxon>
    </lineage>
</organism>
<dbReference type="EMBL" id="AECV01000057">
    <property type="protein sequence ID" value="EFW28819.1"/>
    <property type="molecule type" value="Genomic_DNA"/>
</dbReference>
<dbReference type="Proteomes" id="UP000004633">
    <property type="component" value="Unassembled WGS sequence"/>
</dbReference>
<evidence type="ECO:0000313" key="2">
    <source>
        <dbReference type="Proteomes" id="UP000004633"/>
    </source>
</evidence>
<dbReference type="HOGENOM" id="CLU_182255_0_0_9"/>
<evidence type="ECO:0000313" key="1">
    <source>
        <dbReference type="EMBL" id="EFW28819.1"/>
    </source>
</evidence>
<dbReference type="STRING" id="749551.HMPREF9555_02033"/>
<protein>
    <recommendedName>
        <fullName evidence="3">DUF1413 domain-containing protein</fullName>
    </recommendedName>
</protein>
<dbReference type="Pfam" id="PF07205">
    <property type="entry name" value="DUF1413"/>
    <property type="match status" value="1"/>
</dbReference>
<evidence type="ECO:0008006" key="3">
    <source>
        <dbReference type="Google" id="ProtNLM"/>
    </source>
</evidence>
<gene>
    <name evidence="1" type="ORF">HMPREF9555_02033</name>
</gene>
<keyword evidence="2" id="KW-1185">Reference proteome</keyword>
<dbReference type="InterPro" id="IPR010813">
    <property type="entry name" value="DUF1413"/>
</dbReference>
<sequence length="92" mass="10527">MSTPIPVNTLLDNAIAELQNLEDGEYFLIRDLFRGYEWNRIPRSDRLLLGTLFLNHINTNPTKITAVEKTSAGQQKYLVDPGFPLPQSRNVR</sequence>
<dbReference type="AlphaFoldDB" id="E7N4T8"/>